<dbReference type="Proteomes" id="UP001589628">
    <property type="component" value="Unassembled WGS sequence"/>
</dbReference>
<dbReference type="InterPro" id="IPR007411">
    <property type="entry name" value="EpmC"/>
</dbReference>
<evidence type="ECO:0000313" key="1">
    <source>
        <dbReference type="EMBL" id="MFB9885053.1"/>
    </source>
</evidence>
<keyword evidence="1" id="KW-0251">Elongation factor</keyword>
<keyword evidence="2" id="KW-1185">Reference proteome</keyword>
<gene>
    <name evidence="1" type="ORF">ACFFLH_01330</name>
</gene>
<keyword evidence="1" id="KW-0648">Protein biosynthesis</keyword>
<sequence length="61" mass="7096">MQYSCQELISWFNDTFAVSDNTILVRAEDEPIYLPADERCSQQRIIVAHAFLRCQFVLGNE</sequence>
<dbReference type="Pfam" id="PF04315">
    <property type="entry name" value="EpmC"/>
    <property type="match status" value="1"/>
</dbReference>
<reference evidence="1 2" key="1">
    <citation type="submission" date="2024-09" db="EMBL/GenBank/DDBJ databases">
        <authorList>
            <person name="Sun Q."/>
            <person name="Mori K."/>
        </authorList>
    </citation>
    <scope>NUCLEOTIDE SEQUENCE [LARGE SCALE GENOMIC DNA]</scope>
    <source>
        <strain evidence="1 2">ATCC 51285</strain>
    </source>
</reference>
<accession>A0ABV5Z6Y7</accession>
<dbReference type="GO" id="GO:0003746">
    <property type="term" value="F:translation elongation factor activity"/>
    <property type="evidence" value="ECO:0007669"/>
    <property type="project" value="UniProtKB-KW"/>
</dbReference>
<name>A0ABV5Z6Y7_9GAMM</name>
<protein>
    <submittedName>
        <fullName evidence="1">Elongation factor P hydroxylase</fullName>
    </submittedName>
</protein>
<proteinExistence type="predicted"/>
<comment type="caution">
    <text evidence="1">The sequence shown here is derived from an EMBL/GenBank/DDBJ whole genome shotgun (WGS) entry which is preliminary data.</text>
</comment>
<organism evidence="1 2">
    <name type="scientific">Balneatrix alpica</name>
    <dbReference type="NCBI Taxonomy" id="75684"/>
    <lineage>
        <taxon>Bacteria</taxon>
        <taxon>Pseudomonadati</taxon>
        <taxon>Pseudomonadota</taxon>
        <taxon>Gammaproteobacteria</taxon>
        <taxon>Oceanospirillales</taxon>
        <taxon>Balneatrichaceae</taxon>
        <taxon>Balneatrix</taxon>
    </lineage>
</organism>
<dbReference type="EMBL" id="JBHLZN010000001">
    <property type="protein sequence ID" value="MFB9885053.1"/>
    <property type="molecule type" value="Genomic_DNA"/>
</dbReference>
<evidence type="ECO:0000313" key="2">
    <source>
        <dbReference type="Proteomes" id="UP001589628"/>
    </source>
</evidence>
<dbReference type="RefSeq" id="WP_027313327.1">
    <property type="nucleotide sequence ID" value="NZ_JAUESS010000002.1"/>
</dbReference>